<dbReference type="GO" id="GO:0006584">
    <property type="term" value="P:catecholamine metabolic process"/>
    <property type="evidence" value="ECO:0007669"/>
    <property type="project" value="TreeGrafter"/>
</dbReference>
<dbReference type="PANTHER" id="PTHR11999">
    <property type="entry name" value="GROUP II PYRIDOXAL-5-PHOSPHATE DECARBOXYLASE"/>
    <property type="match status" value="1"/>
</dbReference>
<dbReference type="EC" id="4.1.1.28" evidence="8"/>
<accession>A0A8J4XP25</accession>
<evidence type="ECO:0000313" key="12">
    <source>
        <dbReference type="EMBL" id="KAG0710860.1"/>
    </source>
</evidence>
<dbReference type="OrthoDB" id="639767at2759"/>
<evidence type="ECO:0000256" key="1">
    <source>
        <dbReference type="ARBA" id="ARBA00001933"/>
    </source>
</evidence>
<dbReference type="GO" id="GO:0004058">
    <property type="term" value="F:aromatic-L-amino-acid decarboxylase activity"/>
    <property type="evidence" value="ECO:0007669"/>
    <property type="project" value="TreeGrafter"/>
</dbReference>
<dbReference type="GO" id="GO:0019752">
    <property type="term" value="P:carboxylic acid metabolic process"/>
    <property type="evidence" value="ECO:0007669"/>
    <property type="project" value="InterPro"/>
</dbReference>
<evidence type="ECO:0000256" key="9">
    <source>
        <dbReference type="ARBA" id="ARBA00040968"/>
    </source>
</evidence>
<keyword evidence="6 11" id="KW-0663">Pyridoxal phosphate</keyword>
<evidence type="ECO:0000256" key="11">
    <source>
        <dbReference type="RuleBase" id="RU000382"/>
    </source>
</evidence>
<dbReference type="AlphaFoldDB" id="A0A8J4XP25"/>
<evidence type="ECO:0000313" key="13">
    <source>
        <dbReference type="Proteomes" id="UP000770661"/>
    </source>
</evidence>
<dbReference type="PROSITE" id="PS00392">
    <property type="entry name" value="DDC_GAD_HDC_YDC"/>
    <property type="match status" value="1"/>
</dbReference>
<evidence type="ECO:0000256" key="5">
    <source>
        <dbReference type="ARBA" id="ARBA00022793"/>
    </source>
</evidence>
<dbReference type="InterPro" id="IPR002129">
    <property type="entry name" value="PyrdxlP-dep_de-COase"/>
</dbReference>
<dbReference type="GO" id="GO:0030170">
    <property type="term" value="F:pyridoxal phosphate binding"/>
    <property type="evidence" value="ECO:0007669"/>
    <property type="project" value="InterPro"/>
</dbReference>
<evidence type="ECO:0000256" key="3">
    <source>
        <dbReference type="ARBA" id="ARBA00011738"/>
    </source>
</evidence>
<dbReference type="EMBL" id="JACEEZ010023820">
    <property type="protein sequence ID" value="KAG0710860.1"/>
    <property type="molecule type" value="Genomic_DNA"/>
</dbReference>
<sequence length="202" mass="23524">MMSAFPGSALVCEEFRGLADGLELAHSFVFNPHKWLLVNFDCSAMWFKDSRHVVETFNVDAVLYLKPDFQDKLPDYRHWQIQFGRRFRSLKVWFVIRMYGQSGLQDHIRKQRFEGCVKTDPRFQVVIPVTLGLVTFCLKDKGNEVNEALLKRINDGGIIHMVPAKINNLYFLRFAVCSPQTEEKDVDLAWREVVTQTETLLH</sequence>
<dbReference type="InterPro" id="IPR010977">
    <property type="entry name" value="Aromatic_deC"/>
</dbReference>
<dbReference type="InterPro" id="IPR015424">
    <property type="entry name" value="PyrdxlP-dep_Trfase"/>
</dbReference>
<dbReference type="InterPro" id="IPR015421">
    <property type="entry name" value="PyrdxlP-dep_Trfase_major"/>
</dbReference>
<comment type="cofactor">
    <cofactor evidence="1 11">
        <name>pyridoxal 5'-phosphate</name>
        <dbReference type="ChEBI" id="CHEBI:597326"/>
    </cofactor>
</comment>
<dbReference type="Gene3D" id="3.90.1150.10">
    <property type="entry name" value="Aspartate Aminotransferase, domain 1"/>
    <property type="match status" value="1"/>
</dbReference>
<name>A0A8J4XP25_CHIOP</name>
<comment type="caution">
    <text evidence="12">The sequence shown here is derived from an EMBL/GenBank/DDBJ whole genome shotgun (WGS) entry which is preliminary data.</text>
</comment>
<dbReference type="Gene3D" id="3.40.640.10">
    <property type="entry name" value="Type I PLP-dependent aspartate aminotransferase-like (Major domain)"/>
    <property type="match status" value="1"/>
</dbReference>
<comment type="similarity">
    <text evidence="2 11">Belongs to the group II decarboxylase family.</text>
</comment>
<evidence type="ECO:0000256" key="6">
    <source>
        <dbReference type="ARBA" id="ARBA00022898"/>
    </source>
</evidence>
<keyword evidence="4" id="KW-0127">Catecholamine biosynthesis</keyword>
<dbReference type="InterPro" id="IPR021115">
    <property type="entry name" value="Pyridoxal-P_BS"/>
</dbReference>
<dbReference type="SUPFAM" id="SSF53383">
    <property type="entry name" value="PLP-dependent transferases"/>
    <property type="match status" value="1"/>
</dbReference>
<dbReference type="PANTHER" id="PTHR11999:SF167">
    <property type="entry name" value="AROMATIC-L-AMINO-ACID DECARBOXYLASE"/>
    <property type="match status" value="1"/>
</dbReference>
<dbReference type="GO" id="GO:0005737">
    <property type="term" value="C:cytoplasm"/>
    <property type="evidence" value="ECO:0007669"/>
    <property type="project" value="TreeGrafter"/>
</dbReference>
<keyword evidence="7 11" id="KW-0456">Lyase</keyword>
<gene>
    <name evidence="12" type="primary">Ddc_1</name>
    <name evidence="12" type="ORF">GWK47_021918</name>
</gene>
<evidence type="ECO:0000256" key="2">
    <source>
        <dbReference type="ARBA" id="ARBA00009533"/>
    </source>
</evidence>
<evidence type="ECO:0000256" key="10">
    <source>
        <dbReference type="ARBA" id="ARBA00041275"/>
    </source>
</evidence>
<evidence type="ECO:0000256" key="7">
    <source>
        <dbReference type="ARBA" id="ARBA00023239"/>
    </source>
</evidence>
<comment type="subunit">
    <text evidence="3">Homodimer.</text>
</comment>
<keyword evidence="13" id="KW-1185">Reference proteome</keyword>
<evidence type="ECO:0000256" key="4">
    <source>
        <dbReference type="ARBA" id="ARBA00022584"/>
    </source>
</evidence>
<dbReference type="GO" id="GO:0042427">
    <property type="term" value="P:serotonin biosynthetic process"/>
    <property type="evidence" value="ECO:0007669"/>
    <property type="project" value="TreeGrafter"/>
</dbReference>
<protein>
    <recommendedName>
        <fullName evidence="9">Aromatic-L-amino-acid decarboxylase</fullName>
        <ecNumber evidence="8">4.1.1.28</ecNumber>
    </recommendedName>
    <alternativeName>
        <fullName evidence="10">DOPA decarboxylase</fullName>
    </alternativeName>
</protein>
<dbReference type="InterPro" id="IPR015422">
    <property type="entry name" value="PyrdxlP-dep_Trfase_small"/>
</dbReference>
<keyword evidence="5" id="KW-0210">Decarboxylase</keyword>
<dbReference type="Proteomes" id="UP000770661">
    <property type="component" value="Unassembled WGS sequence"/>
</dbReference>
<proteinExistence type="inferred from homology"/>
<reference evidence="12" key="1">
    <citation type="submission" date="2020-07" db="EMBL/GenBank/DDBJ databases">
        <title>The High-quality genome of the commercially important snow crab, Chionoecetes opilio.</title>
        <authorList>
            <person name="Jeong J.-H."/>
            <person name="Ryu S."/>
        </authorList>
    </citation>
    <scope>NUCLEOTIDE SEQUENCE</scope>
    <source>
        <strain evidence="12">MADBK_172401_WGS</strain>
        <tissue evidence="12">Digestive gland</tissue>
    </source>
</reference>
<evidence type="ECO:0000256" key="8">
    <source>
        <dbReference type="ARBA" id="ARBA00038886"/>
    </source>
</evidence>
<dbReference type="Pfam" id="PF00282">
    <property type="entry name" value="Pyridoxal_deC"/>
    <property type="match status" value="1"/>
</dbReference>
<organism evidence="12 13">
    <name type="scientific">Chionoecetes opilio</name>
    <name type="common">Atlantic snow crab</name>
    <name type="synonym">Cancer opilio</name>
    <dbReference type="NCBI Taxonomy" id="41210"/>
    <lineage>
        <taxon>Eukaryota</taxon>
        <taxon>Metazoa</taxon>
        <taxon>Ecdysozoa</taxon>
        <taxon>Arthropoda</taxon>
        <taxon>Crustacea</taxon>
        <taxon>Multicrustacea</taxon>
        <taxon>Malacostraca</taxon>
        <taxon>Eumalacostraca</taxon>
        <taxon>Eucarida</taxon>
        <taxon>Decapoda</taxon>
        <taxon>Pleocyemata</taxon>
        <taxon>Brachyura</taxon>
        <taxon>Eubrachyura</taxon>
        <taxon>Majoidea</taxon>
        <taxon>Majidae</taxon>
        <taxon>Chionoecetes</taxon>
    </lineage>
</organism>